<evidence type="ECO:0000256" key="2">
    <source>
        <dbReference type="ARBA" id="ARBA00023125"/>
    </source>
</evidence>
<dbReference type="SUPFAM" id="SSF48498">
    <property type="entry name" value="Tetracyclin repressor-like, C-terminal domain"/>
    <property type="match status" value="1"/>
</dbReference>
<accession>A0A512RH93</accession>
<dbReference type="GO" id="GO:0000976">
    <property type="term" value="F:transcription cis-regulatory region binding"/>
    <property type="evidence" value="ECO:0007669"/>
    <property type="project" value="TreeGrafter"/>
</dbReference>
<dbReference type="InterPro" id="IPR009057">
    <property type="entry name" value="Homeodomain-like_sf"/>
</dbReference>
<proteinExistence type="predicted"/>
<protein>
    <recommendedName>
        <fullName evidence="5">HTH tetR-type domain-containing protein</fullName>
    </recommendedName>
</protein>
<keyword evidence="2 4" id="KW-0238">DNA-binding</keyword>
<feature type="DNA-binding region" description="H-T-H motif" evidence="4">
    <location>
        <begin position="30"/>
        <end position="49"/>
    </location>
</feature>
<dbReference type="Pfam" id="PF00440">
    <property type="entry name" value="TetR_N"/>
    <property type="match status" value="1"/>
</dbReference>
<keyword evidence="7" id="KW-1185">Reference proteome</keyword>
<evidence type="ECO:0000259" key="5">
    <source>
        <dbReference type="PROSITE" id="PS50977"/>
    </source>
</evidence>
<dbReference type="InterPro" id="IPR050109">
    <property type="entry name" value="HTH-type_TetR-like_transc_reg"/>
</dbReference>
<dbReference type="Gene3D" id="1.10.10.60">
    <property type="entry name" value="Homeodomain-like"/>
    <property type="match status" value="1"/>
</dbReference>
<dbReference type="Gene3D" id="1.10.357.10">
    <property type="entry name" value="Tetracycline Repressor, domain 2"/>
    <property type="match status" value="1"/>
</dbReference>
<dbReference type="AlphaFoldDB" id="A0A512RH93"/>
<dbReference type="InterPro" id="IPR036271">
    <property type="entry name" value="Tet_transcr_reg_TetR-rel_C_sf"/>
</dbReference>
<name>A0A512RH93_9BACT</name>
<keyword evidence="3" id="KW-0804">Transcription</keyword>
<dbReference type="RefSeq" id="WP_146859010.1">
    <property type="nucleotide sequence ID" value="NZ_BKAU01000001.1"/>
</dbReference>
<evidence type="ECO:0000313" key="7">
    <source>
        <dbReference type="Proteomes" id="UP000321436"/>
    </source>
</evidence>
<dbReference type="SUPFAM" id="SSF46689">
    <property type="entry name" value="Homeodomain-like"/>
    <property type="match status" value="1"/>
</dbReference>
<dbReference type="OrthoDB" id="9802802at2"/>
<comment type="caution">
    <text evidence="6">The sequence shown here is derived from an EMBL/GenBank/DDBJ whole genome shotgun (WGS) entry which is preliminary data.</text>
</comment>
<organism evidence="6 7">
    <name type="scientific">Chitinophaga cymbidii</name>
    <dbReference type="NCBI Taxonomy" id="1096750"/>
    <lineage>
        <taxon>Bacteria</taxon>
        <taxon>Pseudomonadati</taxon>
        <taxon>Bacteroidota</taxon>
        <taxon>Chitinophagia</taxon>
        <taxon>Chitinophagales</taxon>
        <taxon>Chitinophagaceae</taxon>
        <taxon>Chitinophaga</taxon>
    </lineage>
</organism>
<sequence>MSTDNRDEMRERIIEAALKRFSHYSASKTTMNEIADDLHCSKASLYYYFPDKNGLHVAVLEKVAEFYFDEMEKEAAKAPTAEAALMGLILTRQAFVKKFCRLELFKVLREKNMLNTAETFEAARQRETGIVTGIIRRGVENGELHTDQPEQVATLYIHSMMGLRLSVLSHSAITDDISEEEFEKIHEWQTLLTGIFIKGLKK</sequence>
<evidence type="ECO:0000313" key="6">
    <source>
        <dbReference type="EMBL" id="GEP95063.1"/>
    </source>
</evidence>
<evidence type="ECO:0000256" key="4">
    <source>
        <dbReference type="PROSITE-ProRule" id="PRU00335"/>
    </source>
</evidence>
<dbReference type="EMBL" id="BKAU01000001">
    <property type="protein sequence ID" value="GEP95063.1"/>
    <property type="molecule type" value="Genomic_DNA"/>
</dbReference>
<dbReference type="InterPro" id="IPR001647">
    <property type="entry name" value="HTH_TetR"/>
</dbReference>
<evidence type="ECO:0000256" key="1">
    <source>
        <dbReference type="ARBA" id="ARBA00023015"/>
    </source>
</evidence>
<feature type="domain" description="HTH tetR-type" evidence="5">
    <location>
        <begin position="7"/>
        <end position="67"/>
    </location>
</feature>
<dbReference type="PANTHER" id="PTHR30055:SF234">
    <property type="entry name" value="HTH-TYPE TRANSCRIPTIONAL REGULATOR BETI"/>
    <property type="match status" value="1"/>
</dbReference>
<dbReference type="PANTHER" id="PTHR30055">
    <property type="entry name" value="HTH-TYPE TRANSCRIPTIONAL REGULATOR RUTR"/>
    <property type="match status" value="1"/>
</dbReference>
<gene>
    <name evidence="6" type="ORF">CCY01nite_13230</name>
</gene>
<dbReference type="GO" id="GO:0003700">
    <property type="term" value="F:DNA-binding transcription factor activity"/>
    <property type="evidence" value="ECO:0007669"/>
    <property type="project" value="TreeGrafter"/>
</dbReference>
<dbReference type="Proteomes" id="UP000321436">
    <property type="component" value="Unassembled WGS sequence"/>
</dbReference>
<keyword evidence="1" id="KW-0805">Transcription regulation</keyword>
<evidence type="ECO:0000256" key="3">
    <source>
        <dbReference type="ARBA" id="ARBA00023163"/>
    </source>
</evidence>
<reference evidence="6 7" key="1">
    <citation type="submission" date="2019-07" db="EMBL/GenBank/DDBJ databases">
        <title>Whole genome shotgun sequence of Chitinophaga cymbidii NBRC 109752.</title>
        <authorList>
            <person name="Hosoyama A."/>
            <person name="Uohara A."/>
            <person name="Ohji S."/>
            <person name="Ichikawa N."/>
        </authorList>
    </citation>
    <scope>NUCLEOTIDE SEQUENCE [LARGE SCALE GENOMIC DNA]</scope>
    <source>
        <strain evidence="6 7">NBRC 109752</strain>
    </source>
</reference>
<dbReference type="PROSITE" id="PS50977">
    <property type="entry name" value="HTH_TETR_2"/>
    <property type="match status" value="1"/>
</dbReference>